<dbReference type="Gene3D" id="1.20.120.530">
    <property type="entry name" value="GntR ligand-binding domain-like"/>
    <property type="match status" value="1"/>
</dbReference>
<dbReference type="InterPro" id="IPR036388">
    <property type="entry name" value="WH-like_DNA-bd_sf"/>
</dbReference>
<dbReference type="Proteomes" id="UP000183203">
    <property type="component" value="Unassembled WGS sequence"/>
</dbReference>
<dbReference type="InterPro" id="IPR036390">
    <property type="entry name" value="WH_DNA-bd_sf"/>
</dbReference>
<dbReference type="CDD" id="cd07377">
    <property type="entry name" value="WHTH_GntR"/>
    <property type="match status" value="1"/>
</dbReference>
<sequence length="300" mass="34091">MRMSAELTTASTSQGTDTALVDQICAAILRFVHDEGLAQGTRLTERALAERFKVSRSPVRRALQRLLDEGYVDRTETGRYQVATTPDLPTITAVEAGDDAYDRIVEDHLEGHLPDRVSESALARRYGLSRGQVNRLTRRISNEGWAVSLPGHGWEFLPVLKSMRSYQDSYRFRLMVEPRAILEPTFELNRAELIRRREEQQALVDGRVYDVSPSEIFELNTRLHGTIAECSGNSFIVESLDRINKLRRLIEYRQALNPDRAIVRCNEHVTLVGLLLADRRLDASDFLREHLTTVAAEKTT</sequence>
<dbReference type="InterPro" id="IPR000524">
    <property type="entry name" value="Tscrpt_reg_HTH_GntR"/>
</dbReference>
<evidence type="ECO:0000256" key="2">
    <source>
        <dbReference type="ARBA" id="ARBA00023125"/>
    </source>
</evidence>
<dbReference type="SUPFAM" id="SSF46785">
    <property type="entry name" value="Winged helix' DNA-binding domain"/>
    <property type="match status" value="1"/>
</dbReference>
<feature type="domain" description="HTH gntR-type" evidence="4">
    <location>
        <begin position="18"/>
        <end position="85"/>
    </location>
</feature>
<proteinExistence type="predicted"/>
<dbReference type="PROSITE" id="PS50949">
    <property type="entry name" value="HTH_GNTR"/>
    <property type="match status" value="1"/>
</dbReference>
<dbReference type="InterPro" id="IPR008920">
    <property type="entry name" value="TF_FadR/GntR_C"/>
</dbReference>
<keyword evidence="2 5" id="KW-0238">DNA-binding</keyword>
<dbReference type="InterPro" id="IPR011711">
    <property type="entry name" value="GntR_C"/>
</dbReference>
<name>A0A1G6R5Z5_9MICO</name>
<dbReference type="AlphaFoldDB" id="A0A1G6R5Z5"/>
<evidence type="ECO:0000256" key="1">
    <source>
        <dbReference type="ARBA" id="ARBA00023015"/>
    </source>
</evidence>
<dbReference type="PRINTS" id="PR00035">
    <property type="entry name" value="HTHGNTR"/>
</dbReference>
<dbReference type="SUPFAM" id="SSF48008">
    <property type="entry name" value="GntR ligand-binding domain-like"/>
    <property type="match status" value="1"/>
</dbReference>
<evidence type="ECO:0000313" key="6">
    <source>
        <dbReference type="Proteomes" id="UP000183203"/>
    </source>
</evidence>
<gene>
    <name evidence="5" type="ORF">SAMN05216418_0037</name>
</gene>
<dbReference type="Gene3D" id="1.10.10.10">
    <property type="entry name" value="Winged helix-like DNA-binding domain superfamily/Winged helix DNA-binding domain"/>
    <property type="match status" value="2"/>
</dbReference>
<organism evidence="5 6">
    <name type="scientific">Microbacterium enclense</name>
    <dbReference type="NCBI Taxonomy" id="993073"/>
    <lineage>
        <taxon>Bacteria</taxon>
        <taxon>Bacillati</taxon>
        <taxon>Actinomycetota</taxon>
        <taxon>Actinomycetes</taxon>
        <taxon>Micrococcales</taxon>
        <taxon>Microbacteriaceae</taxon>
        <taxon>Microbacterium</taxon>
    </lineage>
</organism>
<dbReference type="PANTHER" id="PTHR43537">
    <property type="entry name" value="TRANSCRIPTIONAL REGULATOR, GNTR FAMILY"/>
    <property type="match status" value="1"/>
</dbReference>
<dbReference type="PANTHER" id="PTHR43537:SF5">
    <property type="entry name" value="UXU OPERON TRANSCRIPTIONAL REGULATOR"/>
    <property type="match status" value="1"/>
</dbReference>
<dbReference type="GO" id="GO:0003700">
    <property type="term" value="F:DNA-binding transcription factor activity"/>
    <property type="evidence" value="ECO:0007669"/>
    <property type="project" value="InterPro"/>
</dbReference>
<keyword evidence="1" id="KW-0805">Transcription regulation</keyword>
<dbReference type="EMBL" id="FMYG01000010">
    <property type="protein sequence ID" value="SDC99495.1"/>
    <property type="molecule type" value="Genomic_DNA"/>
</dbReference>
<accession>A0A1G6R5Z5</accession>
<dbReference type="STRING" id="993073.AS029_15835"/>
<evidence type="ECO:0000256" key="3">
    <source>
        <dbReference type="ARBA" id="ARBA00023163"/>
    </source>
</evidence>
<dbReference type="Pfam" id="PF07729">
    <property type="entry name" value="FCD"/>
    <property type="match status" value="1"/>
</dbReference>
<dbReference type="Pfam" id="PF00392">
    <property type="entry name" value="GntR"/>
    <property type="match status" value="1"/>
</dbReference>
<evidence type="ECO:0000259" key="4">
    <source>
        <dbReference type="PROSITE" id="PS50949"/>
    </source>
</evidence>
<dbReference type="SMART" id="SM00345">
    <property type="entry name" value="HTH_GNTR"/>
    <property type="match status" value="2"/>
</dbReference>
<keyword evidence="3" id="KW-0804">Transcription</keyword>
<reference evidence="5 6" key="1">
    <citation type="submission" date="2016-09" db="EMBL/GenBank/DDBJ databases">
        <authorList>
            <person name="Capua I."/>
            <person name="De Benedictis P."/>
            <person name="Joannis T."/>
            <person name="Lombin L.H."/>
            <person name="Cattoli G."/>
        </authorList>
    </citation>
    <scope>NUCLEOTIDE SEQUENCE [LARGE SCALE GENOMIC DNA]</scope>
    <source>
        <strain evidence="5 6">NIO-1002</strain>
    </source>
</reference>
<protein>
    <submittedName>
        <fullName evidence="5">DNA-binding transcriptional regulator, GntR family</fullName>
    </submittedName>
</protein>
<evidence type="ECO:0000313" key="5">
    <source>
        <dbReference type="EMBL" id="SDC99495.1"/>
    </source>
</evidence>
<dbReference type="SMART" id="SM00895">
    <property type="entry name" value="FCD"/>
    <property type="match status" value="1"/>
</dbReference>
<dbReference type="GO" id="GO:0003677">
    <property type="term" value="F:DNA binding"/>
    <property type="evidence" value="ECO:0007669"/>
    <property type="project" value="UniProtKB-KW"/>
</dbReference>